<dbReference type="EMBL" id="FO818640">
    <property type="protein sequence ID" value="CDM93161.1"/>
    <property type="molecule type" value="Genomic_DNA"/>
</dbReference>
<dbReference type="InterPro" id="IPR054651">
    <property type="entry name" value="Npun_F0494-like"/>
</dbReference>
<reference evidence="1 2" key="1">
    <citation type="submission" date="2014-02" db="EMBL/GenBank/DDBJ databases">
        <authorList>
            <person name="Genoscope - CEA"/>
        </authorList>
    </citation>
    <scope>NUCLEOTIDE SEQUENCE [LARGE SCALE GENOMIC DNA]</scope>
    <source>
        <strain evidence="1 2">PCC 8005</strain>
    </source>
</reference>
<evidence type="ECO:0000313" key="2">
    <source>
        <dbReference type="Proteomes" id="UP000032946"/>
    </source>
</evidence>
<accession>A0A9P1KB91</accession>
<protein>
    <submittedName>
        <fullName evidence="1">Uncharacterized protein</fullName>
    </submittedName>
</protein>
<gene>
    <name evidence="1" type="ORF">ARTHRO_10834</name>
</gene>
<name>A0A9P1KB91_9CYAN</name>
<sequence length="142" mass="15849">MRKAHQPMSAPNSVSKSIEYSSGTIARAQRAIRCSPFQIKLLTDSIDQSVKLSAISGNRGVELGYTRSPLPELRAENALLWLIQVGVLRREVDGQGITDSFRLTPLGRKVAERLADDINNSKPPSWSDRLSNALRRWLRLPL</sequence>
<organism evidence="1 2">
    <name type="scientific">Limnospira indica PCC 8005</name>
    <dbReference type="NCBI Taxonomy" id="376219"/>
    <lineage>
        <taxon>Bacteria</taxon>
        <taxon>Bacillati</taxon>
        <taxon>Cyanobacteriota</taxon>
        <taxon>Cyanophyceae</taxon>
        <taxon>Oscillatoriophycideae</taxon>
        <taxon>Oscillatoriales</taxon>
        <taxon>Sirenicapillariaceae</taxon>
        <taxon>Limnospira</taxon>
    </lineage>
</organism>
<keyword evidence="2" id="KW-1185">Reference proteome</keyword>
<proteinExistence type="predicted"/>
<evidence type="ECO:0000313" key="1">
    <source>
        <dbReference type="EMBL" id="CDM93161.1"/>
    </source>
</evidence>
<dbReference type="AlphaFoldDB" id="A0A9P1KB91"/>
<dbReference type="NCBIfam" id="NF045586">
    <property type="entry name" value="Npun_F0494_fam"/>
    <property type="match status" value="1"/>
</dbReference>
<dbReference type="Proteomes" id="UP000032946">
    <property type="component" value="Chromosome"/>
</dbReference>